<organism evidence="2">
    <name type="scientific">marine sediment metagenome</name>
    <dbReference type="NCBI Taxonomy" id="412755"/>
    <lineage>
        <taxon>unclassified sequences</taxon>
        <taxon>metagenomes</taxon>
        <taxon>ecological metagenomes</taxon>
    </lineage>
</organism>
<reference evidence="2" key="1">
    <citation type="journal article" date="2014" name="Front. Microbiol.">
        <title>High frequency of phylogenetically diverse reductive dehalogenase-homologous genes in deep subseafloor sedimentary metagenomes.</title>
        <authorList>
            <person name="Kawai M."/>
            <person name="Futagami T."/>
            <person name="Toyoda A."/>
            <person name="Takaki Y."/>
            <person name="Nishi S."/>
            <person name="Hori S."/>
            <person name="Arai W."/>
            <person name="Tsubouchi T."/>
            <person name="Morono Y."/>
            <person name="Uchiyama I."/>
            <person name="Ito T."/>
            <person name="Fujiyama A."/>
            <person name="Inagaki F."/>
            <person name="Takami H."/>
        </authorList>
    </citation>
    <scope>NUCLEOTIDE SEQUENCE</scope>
    <source>
        <strain evidence="2">Expedition CK06-06</strain>
    </source>
</reference>
<dbReference type="PANTHER" id="PTHR43174:SF1">
    <property type="entry name" value="UDP-N-ACETYLGLUCOSAMINE 2-EPIMERASE"/>
    <property type="match status" value="1"/>
</dbReference>
<protein>
    <recommendedName>
        <fullName evidence="1">UDP-N-acetylglucosamine 2-epimerase domain-containing protein</fullName>
    </recommendedName>
</protein>
<dbReference type="InterPro" id="IPR029767">
    <property type="entry name" value="WecB-like"/>
</dbReference>
<dbReference type="SUPFAM" id="SSF53756">
    <property type="entry name" value="UDP-Glycosyltransferase/glycogen phosphorylase"/>
    <property type="match status" value="1"/>
</dbReference>
<dbReference type="Pfam" id="PF02350">
    <property type="entry name" value="Epimerase_2"/>
    <property type="match status" value="1"/>
</dbReference>
<accession>X1P7P0</accession>
<dbReference type="AlphaFoldDB" id="X1P7P0"/>
<comment type="caution">
    <text evidence="2">The sequence shown here is derived from an EMBL/GenBank/DDBJ whole genome shotgun (WGS) entry which is preliminary data.</text>
</comment>
<proteinExistence type="predicted"/>
<feature type="domain" description="UDP-N-acetylglucosamine 2-epimerase" evidence="1">
    <location>
        <begin position="1"/>
        <end position="95"/>
    </location>
</feature>
<dbReference type="PANTHER" id="PTHR43174">
    <property type="entry name" value="UDP-N-ACETYLGLUCOSAMINE 2-EPIMERASE"/>
    <property type="match status" value="1"/>
</dbReference>
<dbReference type="EMBL" id="BARV01028868">
    <property type="protein sequence ID" value="GAI38451.1"/>
    <property type="molecule type" value="Genomic_DNA"/>
</dbReference>
<evidence type="ECO:0000313" key="2">
    <source>
        <dbReference type="EMBL" id="GAI38451.1"/>
    </source>
</evidence>
<gene>
    <name evidence="2" type="ORF">S06H3_46123</name>
</gene>
<dbReference type="InterPro" id="IPR003331">
    <property type="entry name" value="UDP_GlcNAc_Epimerase_2_dom"/>
</dbReference>
<dbReference type="Gene3D" id="3.40.50.2000">
    <property type="entry name" value="Glycogen Phosphorylase B"/>
    <property type="match status" value="2"/>
</dbReference>
<evidence type="ECO:0000259" key="1">
    <source>
        <dbReference type="Pfam" id="PF02350"/>
    </source>
</evidence>
<name>X1P7P0_9ZZZZ</name>
<sequence length="100" mass="10710">MGYLDFLCLEDRAAAVVTDSGGIQEETTYLGIRCFTARTSTERPVTVTQGTNRLIGNAIDSLAEAVVSSLGGSAMTNSPPEFWDGKASERIAEVLVAWHD</sequence>